<accession>A0A831EQL7</accession>
<reference evidence="2 3" key="1">
    <citation type="submission" date="2012-11" db="EMBL/GenBank/DDBJ databases">
        <authorList>
            <person name="Linke B."/>
        </authorList>
    </citation>
    <scope>NUCLEOTIDE SEQUENCE [LARGE SCALE GENOMIC DNA]</scope>
    <source>
        <strain evidence="3">CFBP 1232</strain>
    </source>
</reference>
<organism evidence="2 3">
    <name type="scientific">Erwinia amylovora NBRC 12687 = CFBP 1232</name>
    <dbReference type="NCBI Taxonomy" id="1219359"/>
    <lineage>
        <taxon>Bacteria</taxon>
        <taxon>Pseudomonadati</taxon>
        <taxon>Pseudomonadota</taxon>
        <taxon>Gammaproteobacteria</taxon>
        <taxon>Enterobacterales</taxon>
        <taxon>Erwiniaceae</taxon>
        <taxon>Erwinia</taxon>
    </lineage>
</organism>
<gene>
    <name evidence="2" type="ORF">BN437_0044</name>
</gene>
<reference evidence="2 3" key="2">
    <citation type="submission" date="2013-04" db="EMBL/GenBank/DDBJ databases">
        <title>Comparative genomics of 12 strains of Erwinia amylovora identifies a pan-genome with a large conserved core and provides insights into host specificity.</title>
        <authorList>
            <person name="Mann R.A."/>
            <person name="Smits T.H.M."/>
            <person name="Buehlmann A."/>
            <person name="Blom J."/>
            <person name="Goesmann A."/>
            <person name="Frey J.E."/>
            <person name="Plummer K.M."/>
            <person name="Beer S.V."/>
            <person name="Luck J."/>
            <person name="Duffy B."/>
            <person name="Rodoni B."/>
        </authorList>
    </citation>
    <scope>NUCLEOTIDE SEQUENCE [LARGE SCALE GENOMIC DNA]</scope>
    <source>
        <strain evidence="3">CFBP 1232</strain>
    </source>
</reference>
<dbReference type="RefSeq" id="WP_004154759.1">
    <property type="nucleotide sequence ID" value="NZ_BAYW01000017.1"/>
</dbReference>
<dbReference type="Proteomes" id="UP000013111">
    <property type="component" value="Unassembled WGS sequence"/>
</dbReference>
<name>A0A831EQL7_ERWAM</name>
<dbReference type="AlphaFoldDB" id="A0A831EQL7"/>
<proteinExistence type="predicted"/>
<protein>
    <recommendedName>
        <fullName evidence="1">AsmA domain-containing protein</fullName>
    </recommendedName>
</protein>
<feature type="domain" description="AsmA" evidence="1">
    <location>
        <begin position="7"/>
        <end position="544"/>
    </location>
</feature>
<dbReference type="Pfam" id="PF05170">
    <property type="entry name" value="AsmA"/>
    <property type="match status" value="1"/>
</dbReference>
<evidence type="ECO:0000313" key="2">
    <source>
        <dbReference type="EMBL" id="CCO92025.1"/>
    </source>
</evidence>
<comment type="caution">
    <text evidence="2">The sequence shown here is derived from an EMBL/GenBank/DDBJ whole genome shotgun (WGS) entry which is preliminary data.</text>
</comment>
<evidence type="ECO:0000259" key="1">
    <source>
        <dbReference type="Pfam" id="PF05170"/>
    </source>
</evidence>
<dbReference type="GeneID" id="97607708"/>
<dbReference type="EMBL" id="CAPB01000002">
    <property type="protein sequence ID" value="CCO92025.1"/>
    <property type="molecule type" value="Genomic_DNA"/>
</dbReference>
<sequence length="560" mass="61141">MKFFGNVLLTLLLLLLLVALGLYLLLQTHWGAGWISRQIGENSDYSLSFSKVEHHFSNPSHLILNDVSFARKGQPASLVAQHVDLGLGLIQFSHPLHFASIQLDRGTLDLTTHSAPVSLQADRLQLSQMALNRNLASWPLQAQRVDGGITPWQPEKNDVLGKNASFQLSAGALTLDGIPAANVLIQGSIKDRQLILSNLGADMALGSVTASARRDAQGSWQIASLHLNSIRLQSDKTLSDFLQPLSSLPPVHIERMDVTDARLEGKDWAVTDLDLVLKDLTLRDGDWQSDDGTLALNANSVVNGGMQLDDPIARMTFSPQGIALNQFSTRWVNGLVRTQGNWTRSDRKLTLNELVVAGLEYTLPLNWREHWLRPLPSWLDSVQVSKFSASHNLIIDISPDFPFQMTALDGNGSNLLMARDGEWGIWSGELSVNAAEATFNRVDLRHPSLALTATDSSISVTEMSAFSADGMLEGQATVSQQPLRALSLKLRGRQIAPNLLHDWGWPEVPLTGAANLQLNIQASLQNGQSLKPTVNGTLDVSADNKSVLQTMRAGQVTSAQ</sequence>
<evidence type="ECO:0000313" key="3">
    <source>
        <dbReference type="Proteomes" id="UP000013111"/>
    </source>
</evidence>
<dbReference type="InterPro" id="IPR007844">
    <property type="entry name" value="AsmA"/>
</dbReference>